<gene>
    <name evidence="1" type="ORF">LTS18_012631</name>
</gene>
<dbReference type="EMBL" id="JAWDJW010010145">
    <property type="protein sequence ID" value="KAK3050121.1"/>
    <property type="molecule type" value="Genomic_DNA"/>
</dbReference>
<organism evidence="1 2">
    <name type="scientific">Coniosporium uncinatum</name>
    <dbReference type="NCBI Taxonomy" id="93489"/>
    <lineage>
        <taxon>Eukaryota</taxon>
        <taxon>Fungi</taxon>
        <taxon>Dikarya</taxon>
        <taxon>Ascomycota</taxon>
        <taxon>Pezizomycotina</taxon>
        <taxon>Dothideomycetes</taxon>
        <taxon>Dothideomycetes incertae sedis</taxon>
        <taxon>Coniosporium</taxon>
    </lineage>
</organism>
<evidence type="ECO:0000313" key="1">
    <source>
        <dbReference type="EMBL" id="KAK3050121.1"/>
    </source>
</evidence>
<comment type="caution">
    <text evidence="1">The sequence shown here is derived from an EMBL/GenBank/DDBJ whole genome shotgun (WGS) entry which is preliminary data.</text>
</comment>
<reference evidence="1" key="1">
    <citation type="submission" date="2024-09" db="EMBL/GenBank/DDBJ databases">
        <title>Black Yeasts Isolated from many extreme environments.</title>
        <authorList>
            <person name="Coleine C."/>
            <person name="Stajich J.E."/>
            <person name="Selbmann L."/>
        </authorList>
    </citation>
    <scope>NUCLEOTIDE SEQUENCE</scope>
    <source>
        <strain evidence="1">CCFEE 5737</strain>
    </source>
</reference>
<evidence type="ECO:0000313" key="2">
    <source>
        <dbReference type="Proteomes" id="UP001186974"/>
    </source>
</evidence>
<name>A0ACC3CXG0_9PEZI</name>
<sequence length="105" mass="12127">MPGVCPRCRLYFHRESKSSEPPWETAGDEGWNQLQAKEANGEWEIVTKPEENGEMSENGECGNGVTEWEMPQKLNESKPETERKEKWQWLEKPPEHDASQSKPAQ</sequence>
<accession>A0ACC3CXG0</accession>
<proteinExistence type="predicted"/>
<keyword evidence="2" id="KW-1185">Reference proteome</keyword>
<protein>
    <submittedName>
        <fullName evidence="1">Uncharacterized protein</fullName>
    </submittedName>
</protein>
<dbReference type="Proteomes" id="UP001186974">
    <property type="component" value="Unassembled WGS sequence"/>
</dbReference>